<dbReference type="EMBL" id="REGN01007997">
    <property type="protein sequence ID" value="RNA04708.1"/>
    <property type="molecule type" value="Genomic_DNA"/>
</dbReference>
<name>A0A3M7Q194_BRAPC</name>
<proteinExistence type="predicted"/>
<sequence>MAAFKVSTLLIFLADWRPEPFAAGLLREIVVYGADSAALASVSLRVRRSLGKVAFFEACRAQLKGLDRVGALFLAHCLKVEFLAAIGCLWLQFAVRRIDQHIQLAFNVITLHFGCSLQFKWDSNESRRNNNKKISAEFASIRELKFIDAYV</sequence>
<keyword evidence="2" id="KW-1185">Reference proteome</keyword>
<gene>
    <name evidence="1" type="ORF">BpHYR1_005667</name>
</gene>
<accession>A0A3M7Q194</accession>
<protein>
    <submittedName>
        <fullName evidence="1">Uncharacterized protein</fullName>
    </submittedName>
</protein>
<reference evidence="1 2" key="1">
    <citation type="journal article" date="2018" name="Sci. Rep.">
        <title>Genomic signatures of local adaptation to the degree of environmental predictability in rotifers.</title>
        <authorList>
            <person name="Franch-Gras L."/>
            <person name="Hahn C."/>
            <person name="Garcia-Roger E.M."/>
            <person name="Carmona M.J."/>
            <person name="Serra M."/>
            <person name="Gomez A."/>
        </authorList>
    </citation>
    <scope>NUCLEOTIDE SEQUENCE [LARGE SCALE GENOMIC DNA]</scope>
    <source>
        <strain evidence="1">HYR1</strain>
    </source>
</reference>
<dbReference type="Proteomes" id="UP000276133">
    <property type="component" value="Unassembled WGS sequence"/>
</dbReference>
<evidence type="ECO:0000313" key="2">
    <source>
        <dbReference type="Proteomes" id="UP000276133"/>
    </source>
</evidence>
<evidence type="ECO:0000313" key="1">
    <source>
        <dbReference type="EMBL" id="RNA04708.1"/>
    </source>
</evidence>
<comment type="caution">
    <text evidence="1">The sequence shown here is derived from an EMBL/GenBank/DDBJ whole genome shotgun (WGS) entry which is preliminary data.</text>
</comment>
<dbReference type="AlphaFoldDB" id="A0A3M7Q194"/>
<organism evidence="1 2">
    <name type="scientific">Brachionus plicatilis</name>
    <name type="common">Marine rotifer</name>
    <name type="synonym">Brachionus muelleri</name>
    <dbReference type="NCBI Taxonomy" id="10195"/>
    <lineage>
        <taxon>Eukaryota</taxon>
        <taxon>Metazoa</taxon>
        <taxon>Spiralia</taxon>
        <taxon>Gnathifera</taxon>
        <taxon>Rotifera</taxon>
        <taxon>Eurotatoria</taxon>
        <taxon>Monogononta</taxon>
        <taxon>Pseudotrocha</taxon>
        <taxon>Ploima</taxon>
        <taxon>Brachionidae</taxon>
        <taxon>Brachionus</taxon>
    </lineage>
</organism>